<evidence type="ECO:0000256" key="1">
    <source>
        <dbReference type="SAM" id="SignalP"/>
    </source>
</evidence>
<sequence length="164" mass="16775">MQQRTLAVGVLCVAIATAFAQPAVADGKQQQTAVDAASEGAEPSATLEVESEKTRMLMGGTSGKGVLHFQGTDYPFTYKSASAGVGAKLVNKVTATGKVYSLSRVEDFAGKYTSITKTAMAGSSEVTATYKNDKGVTMVLQGKAEGVGLSLGGGMVTVTLEPGK</sequence>
<name>A0ABU1VQZ0_9GAMM</name>
<organism evidence="2 3">
    <name type="scientific">Agrilutibacter niabensis</name>
    <dbReference type="NCBI Taxonomy" id="380628"/>
    <lineage>
        <taxon>Bacteria</taxon>
        <taxon>Pseudomonadati</taxon>
        <taxon>Pseudomonadota</taxon>
        <taxon>Gammaproteobacteria</taxon>
        <taxon>Lysobacterales</taxon>
        <taxon>Lysobacteraceae</taxon>
        <taxon>Agrilutibacter</taxon>
    </lineage>
</organism>
<gene>
    <name evidence="2" type="ORF">J2X04_002290</name>
</gene>
<reference evidence="2 3" key="1">
    <citation type="submission" date="2023-07" db="EMBL/GenBank/DDBJ databases">
        <title>Sorghum-associated microbial communities from plants grown in Nebraska, USA.</title>
        <authorList>
            <person name="Schachtman D."/>
        </authorList>
    </citation>
    <scope>NUCLEOTIDE SEQUENCE [LARGE SCALE GENOMIC DNA]</scope>
    <source>
        <strain evidence="2 3">BE187</strain>
    </source>
</reference>
<feature type="chain" id="PRO_5047100698" evidence="1">
    <location>
        <begin position="26"/>
        <end position="164"/>
    </location>
</feature>
<dbReference type="RefSeq" id="WP_310054376.1">
    <property type="nucleotide sequence ID" value="NZ_JAVDVW010000002.1"/>
</dbReference>
<evidence type="ECO:0000313" key="2">
    <source>
        <dbReference type="EMBL" id="MDR7099909.1"/>
    </source>
</evidence>
<keyword evidence="1" id="KW-0732">Signal</keyword>
<evidence type="ECO:0000313" key="3">
    <source>
        <dbReference type="Proteomes" id="UP001267878"/>
    </source>
</evidence>
<comment type="caution">
    <text evidence="2">The sequence shown here is derived from an EMBL/GenBank/DDBJ whole genome shotgun (WGS) entry which is preliminary data.</text>
</comment>
<proteinExistence type="predicted"/>
<dbReference type="Proteomes" id="UP001267878">
    <property type="component" value="Unassembled WGS sequence"/>
</dbReference>
<dbReference type="EMBL" id="JAVDVW010000002">
    <property type="protein sequence ID" value="MDR7099909.1"/>
    <property type="molecule type" value="Genomic_DNA"/>
</dbReference>
<feature type="signal peptide" evidence="1">
    <location>
        <begin position="1"/>
        <end position="25"/>
    </location>
</feature>
<keyword evidence="3" id="KW-1185">Reference proteome</keyword>
<protein>
    <submittedName>
        <fullName evidence="2">Uncharacterized protein</fullName>
    </submittedName>
</protein>
<accession>A0ABU1VQZ0</accession>